<dbReference type="PANTHER" id="PTHR48090">
    <property type="entry name" value="UNDECAPRENYL-PHOSPHATE 4-DEOXY-4-FORMAMIDO-L-ARABINOSE TRANSFERASE-RELATED"/>
    <property type="match status" value="1"/>
</dbReference>
<evidence type="ECO:0000256" key="7">
    <source>
        <dbReference type="SAM" id="Phobius"/>
    </source>
</evidence>
<evidence type="ECO:0000256" key="2">
    <source>
        <dbReference type="ARBA" id="ARBA00022676"/>
    </source>
</evidence>
<evidence type="ECO:0000313" key="9">
    <source>
        <dbReference type="EMBL" id="GAK30468.1"/>
    </source>
</evidence>
<evidence type="ECO:0000256" key="5">
    <source>
        <dbReference type="ARBA" id="ARBA00022989"/>
    </source>
</evidence>
<dbReference type="PANTHER" id="PTHR48090:SF1">
    <property type="entry name" value="PROPHAGE BACTOPRENOL GLUCOSYL TRANSFERASE HOMOLOG"/>
    <property type="match status" value="1"/>
</dbReference>
<keyword evidence="4 7" id="KW-0812">Transmembrane</keyword>
<keyword evidence="2" id="KW-0328">Glycosyltransferase</keyword>
<accession>A0A069CT96</accession>
<feature type="transmembrane region" description="Helical" evidence="7">
    <location>
        <begin position="277"/>
        <end position="297"/>
    </location>
</feature>
<feature type="domain" description="Glycosyltransferase 2-like" evidence="8">
    <location>
        <begin position="8"/>
        <end position="176"/>
    </location>
</feature>
<evidence type="ECO:0000259" key="8">
    <source>
        <dbReference type="Pfam" id="PF00535"/>
    </source>
</evidence>
<protein>
    <submittedName>
        <fullName evidence="9">Glycosyltransferase</fullName>
    </submittedName>
</protein>
<evidence type="ECO:0000313" key="10">
    <source>
        <dbReference type="Proteomes" id="UP000030643"/>
    </source>
</evidence>
<proteinExistence type="predicted"/>
<dbReference type="GO" id="GO:0016757">
    <property type="term" value="F:glycosyltransferase activity"/>
    <property type="evidence" value="ECO:0007669"/>
    <property type="project" value="UniProtKB-KW"/>
</dbReference>
<keyword evidence="5 7" id="KW-1133">Transmembrane helix</keyword>
<dbReference type="Proteomes" id="UP000030643">
    <property type="component" value="Unassembled WGS sequence"/>
</dbReference>
<dbReference type="InterPro" id="IPR029044">
    <property type="entry name" value="Nucleotide-diphossugar_trans"/>
</dbReference>
<keyword evidence="10" id="KW-1185">Reference proteome</keyword>
<evidence type="ECO:0000256" key="6">
    <source>
        <dbReference type="ARBA" id="ARBA00023136"/>
    </source>
</evidence>
<evidence type="ECO:0000256" key="1">
    <source>
        <dbReference type="ARBA" id="ARBA00004141"/>
    </source>
</evidence>
<dbReference type="GO" id="GO:0005886">
    <property type="term" value="C:plasma membrane"/>
    <property type="evidence" value="ECO:0007669"/>
    <property type="project" value="TreeGrafter"/>
</dbReference>
<dbReference type="eggNOG" id="COG0463">
    <property type="taxonomic scope" value="Bacteria"/>
</dbReference>
<keyword evidence="6 7" id="KW-0472">Membrane</keyword>
<dbReference type="STRING" id="1329250.WOSG25_030650"/>
<dbReference type="Gene3D" id="3.90.550.10">
    <property type="entry name" value="Spore Coat Polysaccharide Biosynthesis Protein SpsA, Chain A"/>
    <property type="match status" value="1"/>
</dbReference>
<dbReference type="EMBL" id="DF820486">
    <property type="protein sequence ID" value="GAK30468.1"/>
    <property type="molecule type" value="Genomic_DNA"/>
</dbReference>
<dbReference type="RefSeq" id="WP_027698576.1">
    <property type="nucleotide sequence ID" value="NZ_DF820486.1"/>
</dbReference>
<dbReference type="AlphaFoldDB" id="A0A069CT96"/>
<evidence type="ECO:0000256" key="4">
    <source>
        <dbReference type="ARBA" id="ARBA00022692"/>
    </source>
</evidence>
<dbReference type="InterPro" id="IPR001173">
    <property type="entry name" value="Glyco_trans_2-like"/>
</dbReference>
<comment type="subcellular location">
    <subcellularLocation>
        <location evidence="1">Membrane</location>
        <topology evidence="1">Multi-pass membrane protein</topology>
    </subcellularLocation>
</comment>
<sequence>MSKKKLAIILPAYNEEPVIQKTTKVLSDLLKSLVAAETITDDSFIMYVDDGSVDQTWQLINRLADQYGHVKGLRFSHNFGHQNALIAGLTEVTGSDVDYAVTIDADLQDDPQAITEMLRLAIEEHKDIVYGVRNDRTSDTAFKRQTAGLFYKLMNFLGVKTIPNHADFRLVDQRVLAAFQEYQERDMFLRGIFPAIGFNSAEVFYARAEREAGETKYPLRKMLQFALSGITSFSVAPITMVRNMGLAISGISLLMLIYAIVRYLMGVTQLGWPSLMVSIWFLGGIQLTAIGVIGEYIGKVFMEVKHRPRYLIADRRD</sequence>
<feature type="transmembrane region" description="Helical" evidence="7">
    <location>
        <begin position="246"/>
        <end position="265"/>
    </location>
</feature>
<name>A0A069CT96_WEIOS</name>
<dbReference type="CDD" id="cd04187">
    <property type="entry name" value="DPM1_like_bac"/>
    <property type="match status" value="1"/>
</dbReference>
<dbReference type="InterPro" id="IPR050256">
    <property type="entry name" value="Glycosyltransferase_2"/>
</dbReference>
<evidence type="ECO:0000256" key="3">
    <source>
        <dbReference type="ARBA" id="ARBA00022679"/>
    </source>
</evidence>
<dbReference type="OrthoDB" id="9807778at2"/>
<organism evidence="9 10">
    <name type="scientific">Weissella oryzae (strain DSM 25784 / JCM 18191 / LMG 30913 / SG25)</name>
    <dbReference type="NCBI Taxonomy" id="1329250"/>
    <lineage>
        <taxon>Bacteria</taxon>
        <taxon>Bacillati</taxon>
        <taxon>Bacillota</taxon>
        <taxon>Bacilli</taxon>
        <taxon>Lactobacillales</taxon>
        <taxon>Lactobacillaceae</taxon>
        <taxon>Weissella</taxon>
    </lineage>
</organism>
<dbReference type="SUPFAM" id="SSF53448">
    <property type="entry name" value="Nucleotide-diphospho-sugar transferases"/>
    <property type="match status" value="1"/>
</dbReference>
<reference evidence="10" key="1">
    <citation type="journal article" date="2014" name="Genome Announc.">
        <title>Draft genome sequence of Weissella oryzae SG25T, isolated from fermented rice grains.</title>
        <authorList>
            <person name="Tanizawa Y."/>
            <person name="Fujisawa T."/>
            <person name="Mochizuki T."/>
            <person name="Kaminuma E."/>
            <person name="Suzuki Y."/>
            <person name="Nakamura Y."/>
            <person name="Tohno M."/>
        </authorList>
    </citation>
    <scope>NUCLEOTIDE SEQUENCE [LARGE SCALE GENOMIC DNA]</scope>
    <source>
        <strain evidence="10">DSM 25784 / JCM 18191 / LMG 30913 / SG25</strain>
    </source>
</reference>
<dbReference type="Pfam" id="PF00535">
    <property type="entry name" value="Glycos_transf_2"/>
    <property type="match status" value="1"/>
</dbReference>
<keyword evidence="3 9" id="KW-0808">Transferase</keyword>
<gene>
    <name evidence="9" type="ORF">WOSG25_030650</name>
</gene>